<evidence type="ECO:0000256" key="3">
    <source>
        <dbReference type="ARBA" id="ARBA00022884"/>
    </source>
</evidence>
<evidence type="ECO:0000256" key="1">
    <source>
        <dbReference type="ARBA" id="ARBA00004604"/>
    </source>
</evidence>
<comment type="function">
    <text evidence="6">Required for ribosome biogenesis. Part of a complex which catalyzes pseudouridylation of rRNA. This involves the isomerization of uridine such that the ribose is subsequently attached to C5, instead of the normal N1. Pseudouridine ('psi') residues may serve to stabilize the conformation of rRNAs.</text>
</comment>
<comment type="function">
    <text evidence="6">Common component of the spliceosome and rRNA processing machinery.</text>
</comment>
<proteinExistence type="inferred from homology"/>
<evidence type="ECO:0000259" key="8">
    <source>
        <dbReference type="Pfam" id="PF01248"/>
    </source>
</evidence>
<protein>
    <recommendedName>
        <fullName evidence="6">H/ACA ribonucleoprotein complex subunit 2</fullName>
    </recommendedName>
    <alternativeName>
        <fullName evidence="6">Nucleolar protein family A member 2</fullName>
    </alternativeName>
</protein>
<dbReference type="InterPro" id="IPR004038">
    <property type="entry name" value="Ribosomal_eL8/eL30/eS12/Gad45"/>
</dbReference>
<feature type="domain" description="Ribosomal protein eL8/eL30/eS12/Gadd45" evidence="8">
    <location>
        <begin position="50"/>
        <end position="142"/>
    </location>
</feature>
<sequence length="157" mass="17643">MHVKMGDEKKSKRKSEVLEEGESKESRWEEKVSRVGPIAKPLASRKLAKKLYKIIKKAQAHKTLRKGIRDVQKFVRKGEKGVIVIAGDTSPVEVVCHMPLVCEEGSIPYCYTPSKEDLGSACGSRRPTCMVLIKSHESYQELYETVSEEVQGLPMPI</sequence>
<dbReference type="Gene3D" id="3.30.1330.30">
    <property type="match status" value="1"/>
</dbReference>
<evidence type="ECO:0000256" key="5">
    <source>
        <dbReference type="ARBA" id="ARBA00023274"/>
    </source>
</evidence>
<dbReference type="GO" id="GO:0031120">
    <property type="term" value="P:snRNA pseudouridine synthesis"/>
    <property type="evidence" value="ECO:0007669"/>
    <property type="project" value="UniProtKB-UniRule"/>
</dbReference>
<reference evidence="9" key="1">
    <citation type="journal article" date="2023" name="Mol. Biol. Evol.">
        <title>Third-Generation Sequencing Reveals the Adaptive Role of the Epigenome in Three Deep-Sea Polychaetes.</title>
        <authorList>
            <person name="Perez M."/>
            <person name="Aroh O."/>
            <person name="Sun Y."/>
            <person name="Lan Y."/>
            <person name="Juniper S.K."/>
            <person name="Young C.R."/>
            <person name="Angers B."/>
            <person name="Qian P.Y."/>
        </authorList>
    </citation>
    <scope>NUCLEOTIDE SEQUENCE</scope>
    <source>
        <strain evidence="9">P08H-3</strain>
    </source>
</reference>
<dbReference type="EMBL" id="JAODUP010000036">
    <property type="protein sequence ID" value="KAK2166715.1"/>
    <property type="molecule type" value="Genomic_DNA"/>
</dbReference>
<comment type="subcellular location">
    <subcellularLocation>
        <location evidence="1 6">Nucleus</location>
        <location evidence="1 6">Nucleolus</location>
    </subcellularLocation>
</comment>
<dbReference type="InterPro" id="IPR029064">
    <property type="entry name" value="Ribosomal_eL30-like_sf"/>
</dbReference>
<name>A0AAD9K936_9ANNE</name>
<dbReference type="InterPro" id="IPR050257">
    <property type="entry name" value="eL8/uL1-like"/>
</dbReference>
<dbReference type="SUPFAM" id="SSF55315">
    <property type="entry name" value="L30e-like"/>
    <property type="match status" value="1"/>
</dbReference>
<comment type="caution">
    <text evidence="9">The sequence shown here is derived from an EMBL/GenBank/DDBJ whole genome shotgun (WGS) entry which is preliminary data.</text>
</comment>
<evidence type="ECO:0000313" key="10">
    <source>
        <dbReference type="Proteomes" id="UP001208570"/>
    </source>
</evidence>
<organism evidence="9 10">
    <name type="scientific">Paralvinella palmiformis</name>
    <dbReference type="NCBI Taxonomy" id="53620"/>
    <lineage>
        <taxon>Eukaryota</taxon>
        <taxon>Metazoa</taxon>
        <taxon>Spiralia</taxon>
        <taxon>Lophotrochozoa</taxon>
        <taxon>Annelida</taxon>
        <taxon>Polychaeta</taxon>
        <taxon>Sedentaria</taxon>
        <taxon>Canalipalpata</taxon>
        <taxon>Terebellida</taxon>
        <taxon>Terebelliformia</taxon>
        <taxon>Alvinellidae</taxon>
        <taxon>Paralvinella</taxon>
    </lineage>
</organism>
<dbReference type="InterPro" id="IPR002415">
    <property type="entry name" value="H/ACA_rnp_Nhp2-like"/>
</dbReference>
<keyword evidence="4 6" id="KW-0539">Nucleus</keyword>
<comment type="similarity">
    <text evidence="2 6">Belongs to the eukaryotic ribosomal protein eL8 family.</text>
</comment>
<dbReference type="Proteomes" id="UP001208570">
    <property type="component" value="Unassembled WGS sequence"/>
</dbReference>
<keyword evidence="3 6" id="KW-0694">RNA-binding</keyword>
<evidence type="ECO:0000313" key="9">
    <source>
        <dbReference type="EMBL" id="KAK2166715.1"/>
    </source>
</evidence>
<dbReference type="Pfam" id="PF01248">
    <property type="entry name" value="Ribosomal_L7Ae"/>
    <property type="match status" value="1"/>
</dbReference>
<keyword evidence="10" id="KW-1185">Reference proteome</keyword>
<dbReference type="AlphaFoldDB" id="A0AAD9K936"/>
<evidence type="ECO:0000256" key="2">
    <source>
        <dbReference type="ARBA" id="ARBA00007337"/>
    </source>
</evidence>
<feature type="region of interest" description="Disordered" evidence="7">
    <location>
        <begin position="1"/>
        <end position="34"/>
    </location>
</feature>
<keyword evidence="5 6" id="KW-0687">Ribonucleoprotein</keyword>
<evidence type="ECO:0000256" key="7">
    <source>
        <dbReference type="SAM" id="MobiDB-lite"/>
    </source>
</evidence>
<dbReference type="PRINTS" id="PR00881">
    <property type="entry name" value="L7ARS6FAMILY"/>
</dbReference>
<dbReference type="PANTHER" id="PTHR23105">
    <property type="entry name" value="RIBOSOMAL PROTEIN L7AE FAMILY MEMBER"/>
    <property type="match status" value="1"/>
</dbReference>
<dbReference type="GO" id="GO:0031429">
    <property type="term" value="C:box H/ACA snoRNP complex"/>
    <property type="evidence" value="ECO:0007669"/>
    <property type="project" value="UniProtKB-UniRule"/>
</dbReference>
<accession>A0AAD9K936</accession>
<gene>
    <name evidence="9" type="ORF">LSH36_36g01022</name>
</gene>
<dbReference type="PRINTS" id="PR00883">
    <property type="entry name" value="NUCLEARHMG"/>
</dbReference>
<evidence type="ECO:0000256" key="4">
    <source>
        <dbReference type="ARBA" id="ARBA00023242"/>
    </source>
</evidence>
<dbReference type="InterPro" id="IPR018492">
    <property type="entry name" value="Ribosomal_eL8/Nhp2"/>
</dbReference>
<feature type="compositionally biased region" description="Basic and acidic residues" evidence="7">
    <location>
        <begin position="1"/>
        <end position="33"/>
    </location>
</feature>
<dbReference type="GO" id="GO:0003723">
    <property type="term" value="F:RNA binding"/>
    <property type="evidence" value="ECO:0007669"/>
    <property type="project" value="UniProtKB-UniRule"/>
</dbReference>
<dbReference type="GO" id="GO:0000398">
    <property type="term" value="P:mRNA splicing, via spliceosome"/>
    <property type="evidence" value="ECO:0007669"/>
    <property type="project" value="UniProtKB-UniRule"/>
</dbReference>
<evidence type="ECO:0000256" key="6">
    <source>
        <dbReference type="RuleBase" id="RU366039"/>
    </source>
</evidence>